<evidence type="ECO:0000256" key="4">
    <source>
        <dbReference type="SAM" id="MobiDB-lite"/>
    </source>
</evidence>
<keyword evidence="2 6" id="KW-0689">Ribosomal protein</keyword>
<organism evidence="5 6">
    <name type="scientific">Rhodamnia argentea</name>
    <dbReference type="NCBI Taxonomy" id="178133"/>
    <lineage>
        <taxon>Eukaryota</taxon>
        <taxon>Viridiplantae</taxon>
        <taxon>Streptophyta</taxon>
        <taxon>Embryophyta</taxon>
        <taxon>Tracheophyta</taxon>
        <taxon>Spermatophyta</taxon>
        <taxon>Magnoliopsida</taxon>
        <taxon>eudicotyledons</taxon>
        <taxon>Gunneridae</taxon>
        <taxon>Pentapetalae</taxon>
        <taxon>rosids</taxon>
        <taxon>malvids</taxon>
        <taxon>Myrtales</taxon>
        <taxon>Myrtaceae</taxon>
        <taxon>Myrtoideae</taxon>
        <taxon>Myrteae</taxon>
        <taxon>Australasian group</taxon>
        <taxon>Rhodamnia</taxon>
    </lineage>
</organism>
<gene>
    <name evidence="6" type="primary">LOC115744398</name>
</gene>
<evidence type="ECO:0000256" key="2">
    <source>
        <dbReference type="ARBA" id="ARBA00022980"/>
    </source>
</evidence>
<evidence type="ECO:0000313" key="6">
    <source>
        <dbReference type="RefSeq" id="XP_030535411.1"/>
    </source>
</evidence>
<proteinExistence type="inferred from homology"/>
<dbReference type="GO" id="GO:0006412">
    <property type="term" value="P:translation"/>
    <property type="evidence" value="ECO:0007669"/>
    <property type="project" value="InterPro"/>
</dbReference>
<comment type="similarity">
    <text evidence="1">Belongs to the universal ribosomal protein uS11 family.</text>
</comment>
<dbReference type="FunFam" id="3.30.420.80:FF:000014">
    <property type="entry name" value="Probable ribosomal protein S11, mitochondrial"/>
    <property type="match status" value="1"/>
</dbReference>
<dbReference type="GO" id="GO:1990904">
    <property type="term" value="C:ribonucleoprotein complex"/>
    <property type="evidence" value="ECO:0007669"/>
    <property type="project" value="UniProtKB-KW"/>
</dbReference>
<dbReference type="GO" id="GO:0005840">
    <property type="term" value="C:ribosome"/>
    <property type="evidence" value="ECO:0007669"/>
    <property type="project" value="UniProtKB-KW"/>
</dbReference>
<feature type="region of interest" description="Disordered" evidence="4">
    <location>
        <begin position="38"/>
        <end position="57"/>
    </location>
</feature>
<dbReference type="KEGG" id="rarg:115744398"/>
<evidence type="ECO:0000313" key="5">
    <source>
        <dbReference type="Proteomes" id="UP000827889"/>
    </source>
</evidence>
<evidence type="ECO:0000256" key="1">
    <source>
        <dbReference type="ARBA" id="ARBA00006194"/>
    </source>
</evidence>
<evidence type="ECO:0000256" key="3">
    <source>
        <dbReference type="ARBA" id="ARBA00023274"/>
    </source>
</evidence>
<reference evidence="6" key="1">
    <citation type="submission" date="2025-08" db="UniProtKB">
        <authorList>
            <consortium name="RefSeq"/>
        </authorList>
    </citation>
    <scope>IDENTIFICATION</scope>
    <source>
        <tissue evidence="6">Leaf</tissue>
    </source>
</reference>
<dbReference type="RefSeq" id="XP_030535411.1">
    <property type="nucleotide sequence ID" value="XM_030679551.2"/>
</dbReference>
<dbReference type="InterPro" id="IPR001971">
    <property type="entry name" value="Ribosomal_uS11"/>
</dbReference>
<protein>
    <submittedName>
        <fullName evidence="6">Probable ribosomal protein S11, mitochondrial</fullName>
    </submittedName>
</protein>
<dbReference type="OrthoDB" id="1654884at2759"/>
<dbReference type="Proteomes" id="UP000827889">
    <property type="component" value="Chromosome 9"/>
</dbReference>
<name>A0A8B8PKS9_9MYRT</name>
<dbReference type="GO" id="GO:0003735">
    <property type="term" value="F:structural constituent of ribosome"/>
    <property type="evidence" value="ECO:0007669"/>
    <property type="project" value="InterPro"/>
</dbReference>
<dbReference type="GeneID" id="115744398"/>
<dbReference type="Pfam" id="PF00411">
    <property type="entry name" value="Ribosomal_S11"/>
    <property type="match status" value="1"/>
</dbReference>
<keyword evidence="3" id="KW-0687">Ribonucleoprotein</keyword>
<accession>A0A8B8PKS9</accession>
<dbReference type="HAMAP" id="MF_01310">
    <property type="entry name" value="Ribosomal_uS11"/>
    <property type="match status" value="1"/>
</dbReference>
<dbReference type="SUPFAM" id="SSF53137">
    <property type="entry name" value="Translational machinery components"/>
    <property type="match status" value="1"/>
</dbReference>
<dbReference type="AlphaFoldDB" id="A0A8B8PKS9"/>
<keyword evidence="5" id="KW-1185">Reference proteome</keyword>
<dbReference type="Gene3D" id="3.30.420.80">
    <property type="entry name" value="Ribosomal protein S11"/>
    <property type="match status" value="1"/>
</dbReference>
<sequence>MSSLSTMNIHARSLLSKIFDSKQRLAFSSSSLLQRHHGLISRSQSSGSTGPGEVISPRVNDVSTIKMHGNVYGASTVDDVNTLGARVVNPSNLTRTRFIDSSTQKDVEIGTGSRFMDHVRGILEEEGKALGGFQYSRYNLEQDVDFVHIKLMRNNTFVTVTDSKGRKKIGASAGCLPEMKGGPKLSRYAAEATAEHVGRLSRSLGLKSVVMKVKGFTFFKKKRQAIMSWREGFTNARGDQNPIVYIEDTTRRPHNGCRLPKRRRV</sequence>
<dbReference type="PANTHER" id="PTHR11759">
    <property type="entry name" value="40S RIBOSOMAL PROTEIN S14/30S RIBOSOMAL PROTEIN S11"/>
    <property type="match status" value="1"/>
</dbReference>
<dbReference type="InterPro" id="IPR036967">
    <property type="entry name" value="Ribosomal_uS11_sf"/>
</dbReference>